<sequence length="330" mass="36364">MRPPVTSLVIQTWKDQGRPKPWKQTSRRSSSPDSTDSDGAASDERERDHVALPSRAEQNVFQNSVDASDPGLKSSSTTLLGREPSRSGVLVRGDLRALRYGAHQVMAPSLVRSYSVDSGLSLSVQAKHANIQFLRHHMRNSLHRDGCLHERIPHFYSSSNIHKSRLNGFSHPPVYPKQPPNHRVQLHGGCGLDPRAPERLSRSMSHMEGLVITDLVSSSMPRSRSMDSELTVNGMSSSVRHVELTSSADQHVAAADRAASPGIVCRTLTVRRSLSMDEGLVAALKDFDRRVCLNRQVMKKKRMNCLDSIAESPVSPGTEEQKKVAVVDAS</sequence>
<organism evidence="2 3">
    <name type="scientific">Cyanidioschyzon merolae (strain NIES-3377 / 10D)</name>
    <name type="common">Unicellular red alga</name>
    <dbReference type="NCBI Taxonomy" id="280699"/>
    <lineage>
        <taxon>Eukaryota</taxon>
        <taxon>Rhodophyta</taxon>
        <taxon>Bangiophyceae</taxon>
        <taxon>Cyanidiales</taxon>
        <taxon>Cyanidiaceae</taxon>
        <taxon>Cyanidioschyzon</taxon>
    </lineage>
</organism>
<reference evidence="2 3" key="1">
    <citation type="journal article" date="2004" name="Nature">
        <title>Genome sequence of the ultrasmall unicellular red alga Cyanidioschyzon merolae 10D.</title>
        <authorList>
            <person name="Matsuzaki M."/>
            <person name="Misumi O."/>
            <person name="Shin-i T."/>
            <person name="Maruyama S."/>
            <person name="Takahara M."/>
            <person name="Miyagishima S."/>
            <person name="Mori T."/>
            <person name="Nishida K."/>
            <person name="Yagisawa F."/>
            <person name="Nishida K."/>
            <person name="Yoshida Y."/>
            <person name="Nishimura Y."/>
            <person name="Nakao S."/>
            <person name="Kobayashi T."/>
            <person name="Momoyama Y."/>
            <person name="Higashiyama T."/>
            <person name="Minoda A."/>
            <person name="Sano M."/>
            <person name="Nomoto H."/>
            <person name="Oishi K."/>
            <person name="Hayashi H."/>
            <person name="Ohta F."/>
            <person name="Nishizaka S."/>
            <person name="Haga S."/>
            <person name="Miura S."/>
            <person name="Morishita T."/>
            <person name="Kabeya Y."/>
            <person name="Terasawa K."/>
            <person name="Suzuki Y."/>
            <person name="Ishii Y."/>
            <person name="Asakawa S."/>
            <person name="Takano H."/>
            <person name="Ohta N."/>
            <person name="Kuroiwa H."/>
            <person name="Tanaka K."/>
            <person name="Shimizu N."/>
            <person name="Sugano S."/>
            <person name="Sato N."/>
            <person name="Nozaki H."/>
            <person name="Ogasawara N."/>
            <person name="Kohara Y."/>
            <person name="Kuroiwa T."/>
        </authorList>
    </citation>
    <scope>NUCLEOTIDE SEQUENCE [LARGE SCALE GENOMIC DNA]</scope>
    <source>
        <strain evidence="2 3">10D</strain>
    </source>
</reference>
<dbReference type="HOGENOM" id="CLU_842972_0_0_1"/>
<dbReference type="EMBL" id="AP006487">
    <property type="protein sequence ID" value="BAM79268.1"/>
    <property type="molecule type" value="Genomic_DNA"/>
</dbReference>
<protein>
    <submittedName>
        <fullName evidence="2">Uncharacterized protein</fullName>
    </submittedName>
</protein>
<proteinExistence type="predicted"/>
<name>M1VFG6_CYAM1</name>
<dbReference type="KEGG" id="cme:CYME_CME036C"/>
<gene>
    <name evidence="2" type="ORF">CYME_CME036C</name>
</gene>
<dbReference type="RefSeq" id="XP_005535554.1">
    <property type="nucleotide sequence ID" value="XM_005535497.1"/>
</dbReference>
<feature type="compositionally biased region" description="Low complexity" evidence="1">
    <location>
        <begin position="27"/>
        <end position="40"/>
    </location>
</feature>
<dbReference type="GeneID" id="16992749"/>
<evidence type="ECO:0000313" key="2">
    <source>
        <dbReference type="EMBL" id="BAM79268.1"/>
    </source>
</evidence>
<dbReference type="Proteomes" id="UP000007014">
    <property type="component" value="Chromosome 5"/>
</dbReference>
<dbReference type="Gramene" id="CME036CT">
    <property type="protein sequence ID" value="CME036CT"/>
    <property type="gene ID" value="CME036C"/>
</dbReference>
<feature type="compositionally biased region" description="Polar residues" evidence="1">
    <location>
        <begin position="56"/>
        <end position="66"/>
    </location>
</feature>
<evidence type="ECO:0000313" key="3">
    <source>
        <dbReference type="Proteomes" id="UP000007014"/>
    </source>
</evidence>
<dbReference type="OrthoDB" id="6057at2759"/>
<keyword evidence="3" id="KW-1185">Reference proteome</keyword>
<feature type="region of interest" description="Disordered" evidence="1">
    <location>
        <begin position="1"/>
        <end position="86"/>
    </location>
</feature>
<reference evidence="2 3" key="2">
    <citation type="journal article" date="2007" name="BMC Biol.">
        <title>A 100%-complete sequence reveals unusually simple genomic features in the hot-spring red alga Cyanidioschyzon merolae.</title>
        <authorList>
            <person name="Nozaki H."/>
            <person name="Takano H."/>
            <person name="Misumi O."/>
            <person name="Terasawa K."/>
            <person name="Matsuzaki M."/>
            <person name="Maruyama S."/>
            <person name="Nishida K."/>
            <person name="Yagisawa F."/>
            <person name="Yoshida Y."/>
            <person name="Fujiwara T."/>
            <person name="Takio S."/>
            <person name="Tamura K."/>
            <person name="Chung S.J."/>
            <person name="Nakamura S."/>
            <person name="Kuroiwa H."/>
            <person name="Tanaka K."/>
            <person name="Sato N."/>
            <person name="Kuroiwa T."/>
        </authorList>
    </citation>
    <scope>NUCLEOTIDE SEQUENCE [LARGE SCALE GENOMIC DNA]</scope>
    <source>
        <strain evidence="2 3">10D</strain>
    </source>
</reference>
<dbReference type="AlphaFoldDB" id="M1VFG6"/>
<evidence type="ECO:0000256" key="1">
    <source>
        <dbReference type="SAM" id="MobiDB-lite"/>
    </source>
</evidence>
<accession>M1VFG6</accession>